<evidence type="ECO:0000256" key="7">
    <source>
        <dbReference type="ARBA" id="ARBA00022692"/>
    </source>
</evidence>
<comment type="subcellular location">
    <subcellularLocation>
        <location evidence="14">Cell inner membrane</location>
        <topology evidence="14">Single-pass membrane protein</topology>
    </subcellularLocation>
    <subcellularLocation>
        <location evidence="2">Cell membrane</location>
    </subcellularLocation>
    <subcellularLocation>
        <location evidence="1">Membrane</location>
        <topology evidence="1">Single-pass membrane protein</topology>
    </subcellularLocation>
</comment>
<evidence type="ECO:0000259" key="16">
    <source>
        <dbReference type="Pfam" id="PF03717"/>
    </source>
</evidence>
<dbReference type="PANTHER" id="PTHR30627:SF2">
    <property type="entry name" value="PEPTIDOGLYCAN D,D-TRANSPEPTIDASE MRDA"/>
    <property type="match status" value="1"/>
</dbReference>
<dbReference type="InterPro" id="IPR012338">
    <property type="entry name" value="Beta-lactam/transpept-like"/>
</dbReference>
<keyword evidence="10 14" id="KW-0573">Peptidoglycan synthesis</keyword>
<dbReference type="RefSeq" id="WP_048875783.1">
    <property type="nucleotide sequence ID" value="NZ_CP011126.1"/>
</dbReference>
<dbReference type="InterPro" id="IPR036138">
    <property type="entry name" value="PBP_dimer_sf"/>
</dbReference>
<name>A0ABM5UUF9_9COXI</name>
<dbReference type="Gene3D" id="3.30.1390.30">
    <property type="entry name" value="Penicillin-binding protein 2a, domain 3"/>
    <property type="match status" value="1"/>
</dbReference>
<feature type="active site" description="Acyl-ester intermediate" evidence="14">
    <location>
        <position position="327"/>
    </location>
</feature>
<dbReference type="Gene3D" id="3.90.1310.10">
    <property type="entry name" value="Penicillin-binding protein 2a (Domain 2)"/>
    <property type="match status" value="1"/>
</dbReference>
<evidence type="ECO:0000256" key="9">
    <source>
        <dbReference type="ARBA" id="ARBA00022960"/>
    </source>
</evidence>
<dbReference type="Pfam" id="PF03717">
    <property type="entry name" value="PBP_dimer"/>
    <property type="match status" value="1"/>
</dbReference>
<dbReference type="EMBL" id="CP011126">
    <property type="protein sequence ID" value="AKQ33582.1"/>
    <property type="molecule type" value="Genomic_DNA"/>
</dbReference>
<evidence type="ECO:0000256" key="14">
    <source>
        <dbReference type="HAMAP-Rule" id="MF_02081"/>
    </source>
</evidence>
<dbReference type="InterPro" id="IPR005311">
    <property type="entry name" value="PBP_dimer"/>
</dbReference>
<evidence type="ECO:0000256" key="8">
    <source>
        <dbReference type="ARBA" id="ARBA00022801"/>
    </source>
</evidence>
<dbReference type="InterPro" id="IPR050515">
    <property type="entry name" value="Beta-lactam/transpept"/>
</dbReference>
<evidence type="ECO:0000256" key="13">
    <source>
        <dbReference type="ARBA" id="ARBA00023316"/>
    </source>
</evidence>
<evidence type="ECO:0000256" key="11">
    <source>
        <dbReference type="ARBA" id="ARBA00022989"/>
    </source>
</evidence>
<feature type="transmembrane region" description="Helical" evidence="14">
    <location>
        <begin position="21"/>
        <end position="42"/>
    </location>
</feature>
<comment type="pathway">
    <text evidence="14">Cell wall biogenesis; peptidoglycan biosynthesis.</text>
</comment>
<keyword evidence="18" id="KW-1185">Reference proteome</keyword>
<proteinExistence type="inferred from homology"/>
<keyword evidence="4 14" id="KW-0997">Cell inner membrane</keyword>
<evidence type="ECO:0000313" key="17">
    <source>
        <dbReference type="EMBL" id="AKQ33582.1"/>
    </source>
</evidence>
<dbReference type="PANTHER" id="PTHR30627">
    <property type="entry name" value="PEPTIDOGLYCAN D,D-TRANSPEPTIDASE"/>
    <property type="match status" value="1"/>
</dbReference>
<keyword evidence="13 14" id="KW-0961">Cell wall biogenesis/degradation</keyword>
<feature type="binding site" evidence="14">
    <location>
        <position position="351"/>
    </location>
    <ligand>
        <name>Zn(2+)</name>
        <dbReference type="ChEBI" id="CHEBI:29105"/>
    </ligand>
</feature>
<keyword evidence="9 14" id="KW-0133">Cell shape</keyword>
<keyword evidence="3 14" id="KW-1003">Cell membrane</keyword>
<keyword evidence="14" id="KW-0862">Zinc</keyword>
<dbReference type="SUPFAM" id="SSF56519">
    <property type="entry name" value="Penicillin binding protein dimerisation domain"/>
    <property type="match status" value="1"/>
</dbReference>
<comment type="catalytic activity">
    <reaction evidence="14">
        <text>Preferential cleavage: (Ac)2-L-Lys-D-Ala-|-D-Ala. Also transpeptidation of peptidyl-alanyl moieties that are N-acyl substituents of D-alanine.</text>
        <dbReference type="EC" id="3.4.16.4"/>
    </reaction>
</comment>
<dbReference type="Gene3D" id="3.40.710.10">
    <property type="entry name" value="DD-peptidase/beta-lactamase superfamily"/>
    <property type="match status" value="1"/>
</dbReference>
<keyword evidence="6 14" id="KW-0645">Protease</keyword>
<evidence type="ECO:0000256" key="4">
    <source>
        <dbReference type="ARBA" id="ARBA00022519"/>
    </source>
</evidence>
<dbReference type="EC" id="3.4.16.4" evidence="14"/>
<keyword evidence="12 14" id="KW-0472">Membrane</keyword>
<comment type="cofactor">
    <cofactor evidence="14">
        <name>Zn(2+)</name>
        <dbReference type="ChEBI" id="CHEBI:29105"/>
    </cofactor>
    <text evidence="14">Binds one Zn(2+) ion per subunit.</text>
</comment>
<feature type="domain" description="Penicillin-binding protein dimerisation" evidence="16">
    <location>
        <begin position="65"/>
        <end position="234"/>
    </location>
</feature>
<accession>A0ABM5UUF9</accession>
<keyword evidence="8 14" id="KW-0378">Hydrolase</keyword>
<evidence type="ECO:0000256" key="3">
    <source>
        <dbReference type="ARBA" id="ARBA00022475"/>
    </source>
</evidence>
<reference evidence="17 18" key="1">
    <citation type="journal article" date="2015" name="Genome Biol. Evol.">
        <title>Distinctive Genome Reduction Rates Revealed by Genomic Analyses of Two Coxiella-Like Endosymbionts in Ticks.</title>
        <authorList>
            <person name="Gottlieb Y."/>
            <person name="Lalzar I."/>
            <person name="Klasson L."/>
        </authorList>
    </citation>
    <scope>NUCLEOTIDE SEQUENCE [LARGE SCALE GENOMIC DNA]</scope>
    <source>
        <strain evidence="17 18">CRt</strain>
    </source>
</reference>
<feature type="domain" description="Penicillin-binding protein transpeptidase" evidence="15">
    <location>
        <begin position="268"/>
        <end position="603"/>
    </location>
</feature>
<keyword evidence="5 14" id="KW-0121">Carboxypeptidase</keyword>
<dbReference type="SUPFAM" id="SSF56601">
    <property type="entry name" value="beta-lactamase/transpeptidase-like"/>
    <property type="match status" value="1"/>
</dbReference>
<comment type="similarity">
    <text evidence="14">Belongs to the transpeptidase family. MrdA subfamily.</text>
</comment>
<protein>
    <recommendedName>
        <fullName evidence="14">Peptidoglycan D,D-transpeptidase MrdA</fullName>
        <ecNumber evidence="14">3.4.16.4</ecNumber>
    </recommendedName>
    <alternativeName>
        <fullName evidence="14">Penicillin-binding protein 2</fullName>
        <shortName evidence="14">PBP-2</shortName>
    </alternativeName>
</protein>
<dbReference type="NCBIfam" id="TIGR03423">
    <property type="entry name" value="pbp2_mrdA"/>
    <property type="match status" value="1"/>
</dbReference>
<sequence length="613" mass="69624">MRKVRLALKNIQFETRLFKNRSFSAFFFILFFVFALIGHLIYLQIKSHYFYSTLSQDNLLNVIPIQPNRGLIFDRNGVLLAKDILAYTLVIIPNDTKHLDEIIKRLTKIIPISNEEVKQFHHILYQYRPYQPVPIKYKLTNEEVARFYVNSYQFPTVRIETQMMRYYPLADTTSDVLGYVGRINPRELHQVGAECYTTDDVIGKTGIEKYYEKQLHGKMGAEEAEINASGRAVRILKEIPPVPGDTIYLTIDSKLQAEAKKVLGDKSGAIVIMQPDTAQVLALVTNPSFDSNPFVSGLSQEEYQKLLNSPDHPLYNRAIRGQFASGSTVKPFLALMGLDEGIITPQYQIYDPGWFQLPNTHHIYHDWRIGGHGWVNVSRAITVSCDVYFYNLAVALGIERMDAILHRFGFGYLTGIDLLEEVPGLVPSPHWKMGFKGYPWYTGDTIETGIGEGFFLVTPLQLAQAVSILAERGKRYRPSLLLKTIMPNGNEKVQSPISEPPVILKNPLNWDIVIHAMQDVVDKPWGSAEFFGKHPGFSVAAKTGTAQVYGHQHEEDKSRTNIPKRLRNNHLFIAFAPVEHPQIAVAVVVEHSAMADKMTGEIMNYYFKTSKKE</sequence>
<evidence type="ECO:0000256" key="1">
    <source>
        <dbReference type="ARBA" id="ARBA00004167"/>
    </source>
</evidence>
<dbReference type="HAMAP" id="MF_02081">
    <property type="entry name" value="MrdA_transpept"/>
    <property type="match status" value="1"/>
</dbReference>
<evidence type="ECO:0000256" key="2">
    <source>
        <dbReference type="ARBA" id="ARBA00004236"/>
    </source>
</evidence>
<dbReference type="Pfam" id="PF00905">
    <property type="entry name" value="Transpeptidase"/>
    <property type="match status" value="1"/>
</dbReference>
<evidence type="ECO:0000313" key="18">
    <source>
        <dbReference type="Proteomes" id="UP000063965"/>
    </source>
</evidence>
<keyword evidence="11 14" id="KW-1133">Transmembrane helix</keyword>
<dbReference type="Proteomes" id="UP000063965">
    <property type="component" value="Chromosome"/>
</dbReference>
<evidence type="ECO:0000259" key="15">
    <source>
        <dbReference type="Pfam" id="PF00905"/>
    </source>
</evidence>
<keyword evidence="14" id="KW-0479">Metal-binding</keyword>
<feature type="binding site" evidence="14">
    <location>
        <position position="372"/>
    </location>
    <ligand>
        <name>Zn(2+)</name>
        <dbReference type="ChEBI" id="CHEBI:29105"/>
    </ligand>
</feature>
<keyword evidence="7 14" id="KW-0812">Transmembrane</keyword>
<feature type="binding site" evidence="14">
    <location>
        <position position="385"/>
    </location>
    <ligand>
        <name>Zn(2+)</name>
        <dbReference type="ChEBI" id="CHEBI:29105"/>
    </ligand>
</feature>
<evidence type="ECO:0000256" key="10">
    <source>
        <dbReference type="ARBA" id="ARBA00022984"/>
    </source>
</evidence>
<organism evidence="17 18">
    <name type="scientific">Candidatus Coxiella mudrowiae</name>
    <dbReference type="NCBI Taxonomy" id="2054173"/>
    <lineage>
        <taxon>Bacteria</taxon>
        <taxon>Pseudomonadati</taxon>
        <taxon>Pseudomonadota</taxon>
        <taxon>Gammaproteobacteria</taxon>
        <taxon>Legionellales</taxon>
        <taxon>Coxiellaceae</taxon>
        <taxon>Coxiella</taxon>
    </lineage>
</organism>
<evidence type="ECO:0000256" key="6">
    <source>
        <dbReference type="ARBA" id="ARBA00022670"/>
    </source>
</evidence>
<feature type="binding site" evidence="14">
    <location>
        <position position="366"/>
    </location>
    <ligand>
        <name>Zn(2+)</name>
        <dbReference type="ChEBI" id="CHEBI:29105"/>
    </ligand>
</feature>
<gene>
    <name evidence="17" type="primary">pbpA</name>
    <name evidence="14" type="synonym">mrdA</name>
    <name evidence="17" type="ORF">CleRT_07680</name>
</gene>
<dbReference type="InterPro" id="IPR001460">
    <property type="entry name" value="PCN-bd_Tpept"/>
</dbReference>
<comment type="function">
    <text evidence="14">Catalyzes cross-linking of the peptidoglycan cell wall.</text>
</comment>
<evidence type="ECO:0000256" key="12">
    <source>
        <dbReference type="ARBA" id="ARBA00023136"/>
    </source>
</evidence>
<evidence type="ECO:0000256" key="5">
    <source>
        <dbReference type="ARBA" id="ARBA00022645"/>
    </source>
</evidence>
<dbReference type="InterPro" id="IPR017790">
    <property type="entry name" value="Penicillin-binding_protein_2"/>
</dbReference>